<feature type="binding site" evidence="18">
    <location>
        <position position="57"/>
    </location>
    <ligand>
        <name>K(+)</name>
        <dbReference type="ChEBI" id="CHEBI:29103"/>
    </ligand>
</feature>
<keyword evidence="10 17" id="KW-0520">NAD</keyword>
<evidence type="ECO:0000313" key="23">
    <source>
        <dbReference type="Proteomes" id="UP000075683"/>
    </source>
</evidence>
<organism evidence="22 23">
    <name type="scientific">Caldibacillus debilis</name>
    <dbReference type="NCBI Taxonomy" id="301148"/>
    <lineage>
        <taxon>Bacteria</taxon>
        <taxon>Bacillati</taxon>
        <taxon>Bacillota</taxon>
        <taxon>Bacilli</taxon>
        <taxon>Bacillales</taxon>
        <taxon>Bacillaceae</taxon>
        <taxon>Caldibacillus</taxon>
    </lineage>
</organism>
<evidence type="ECO:0000256" key="13">
    <source>
        <dbReference type="ARBA" id="ARBA00023268"/>
    </source>
</evidence>
<evidence type="ECO:0000256" key="5">
    <source>
        <dbReference type="ARBA" id="ARBA00022723"/>
    </source>
</evidence>
<proteinExistence type="inferred from homology"/>
<feature type="binding site" evidence="18">
    <location>
        <position position="151"/>
    </location>
    <ligand>
        <name>(6S)-NADPHX</name>
        <dbReference type="ChEBI" id="CHEBI:64076"/>
    </ligand>
</feature>
<evidence type="ECO:0000256" key="6">
    <source>
        <dbReference type="ARBA" id="ARBA00022741"/>
    </source>
</evidence>
<dbReference type="InterPro" id="IPR004443">
    <property type="entry name" value="YjeF_N_dom"/>
</dbReference>
<evidence type="ECO:0000256" key="12">
    <source>
        <dbReference type="ARBA" id="ARBA00023239"/>
    </source>
</evidence>
<comment type="similarity">
    <text evidence="4 19">In the C-terminal section; belongs to the NnrD/CARKD family.</text>
</comment>
<dbReference type="InterPro" id="IPR030677">
    <property type="entry name" value="Nnr"/>
</dbReference>
<dbReference type="PIRSF" id="PIRSF017184">
    <property type="entry name" value="Nnr"/>
    <property type="match status" value="1"/>
</dbReference>
<comment type="similarity">
    <text evidence="18">Belongs to the NnrE/AIBP family.</text>
</comment>
<sequence length="488" mass="53001">MHIYREEEIHAADANAAKNGLSVNALMETAGRSLFYAMRQYVRQTDRILVLCGRGNNGGDGIVLARYFRQFGYDAELVFPFGLPKAEAAAEHFRYYRNLHFPYGTTWEKDGRYDVIVDAMLGVGTKLPLKKDVAEVLSWCNAQNALRLAVDLPTGVTADSGEAEEAFRADITFTLHGYKPSAFLYPSGKYYGKISVLDIGLPHSSKWRVWGREDVRRTLKRRDPFSHKGSFGTGLLVAGSDEMPGCAILAGSSAMRVGIGKLMIGTTKYAASIVSPRLPEATYWQINHQSGEALRLPEGVDAVAVGPGIADADFIERFLTEIWPKEIPLVLDAGALQMRNWTKRKAPTVITPHPGEMARLTGLKVEEIQRNRIKVASDFAVRNGMIVVLKGKDTVIALPDGTGFVNLTGNPGLAKGGSGDALTGMILGLVASEPDPVAAVANAVYLHGLCADELLKEESERAIMAGDISATIGRVLRSLAETEENGSY</sequence>
<accession>A0A150L9F3</accession>
<feature type="domain" description="YjeF N-terminal" evidence="21">
    <location>
        <begin position="9"/>
        <end position="207"/>
    </location>
</feature>
<gene>
    <name evidence="17" type="primary">nnrD</name>
    <name evidence="18" type="synonym">nnrE</name>
    <name evidence="22" type="ORF">B4135_3879</name>
</gene>
<evidence type="ECO:0000256" key="1">
    <source>
        <dbReference type="ARBA" id="ARBA00000013"/>
    </source>
</evidence>
<dbReference type="Gene3D" id="3.40.1190.20">
    <property type="match status" value="1"/>
</dbReference>
<evidence type="ECO:0000256" key="9">
    <source>
        <dbReference type="ARBA" id="ARBA00022958"/>
    </source>
</evidence>
<dbReference type="HAMAP" id="MF_01965">
    <property type="entry name" value="NADHX_dehydratase"/>
    <property type="match status" value="1"/>
</dbReference>
<dbReference type="GO" id="GO:0110051">
    <property type="term" value="P:metabolite repair"/>
    <property type="evidence" value="ECO:0007669"/>
    <property type="project" value="TreeGrafter"/>
</dbReference>
<dbReference type="EMBL" id="LQYT01000133">
    <property type="protein sequence ID" value="KYD08968.1"/>
    <property type="molecule type" value="Genomic_DNA"/>
</dbReference>
<evidence type="ECO:0000259" key="21">
    <source>
        <dbReference type="PROSITE" id="PS51385"/>
    </source>
</evidence>
<dbReference type="PROSITE" id="PS51385">
    <property type="entry name" value="YJEF_N"/>
    <property type="match status" value="1"/>
</dbReference>
<keyword evidence="8 17" id="KW-0521">NADP</keyword>
<keyword evidence="7 17" id="KW-0067">ATP-binding</keyword>
<dbReference type="PATRIC" id="fig|301148.3.peg.1950"/>
<evidence type="ECO:0000256" key="7">
    <source>
        <dbReference type="ARBA" id="ARBA00022840"/>
    </source>
</evidence>
<evidence type="ECO:0000256" key="3">
    <source>
        <dbReference type="ARBA" id="ARBA00006001"/>
    </source>
</evidence>
<keyword evidence="6 17" id="KW-0547">Nucleotide-binding</keyword>
<evidence type="ECO:0000256" key="14">
    <source>
        <dbReference type="ARBA" id="ARBA00025153"/>
    </source>
</evidence>
<dbReference type="NCBIfam" id="TIGR00196">
    <property type="entry name" value="yjeF_cterm"/>
    <property type="match status" value="1"/>
</dbReference>
<dbReference type="SUPFAM" id="SSF53613">
    <property type="entry name" value="Ribokinase-like"/>
    <property type="match status" value="1"/>
</dbReference>
<dbReference type="STRING" id="301148.B4135_3879"/>
<feature type="binding site" evidence="18">
    <location>
        <position position="118"/>
    </location>
    <ligand>
        <name>K(+)</name>
        <dbReference type="ChEBI" id="CHEBI:29103"/>
    </ligand>
</feature>
<dbReference type="PROSITE" id="PS51383">
    <property type="entry name" value="YJEF_C_3"/>
    <property type="match status" value="1"/>
</dbReference>
<comment type="cofactor">
    <cofactor evidence="18 19">
        <name>K(+)</name>
        <dbReference type="ChEBI" id="CHEBI:29103"/>
    </cofactor>
    <text evidence="18 19">Binds 1 potassium ion per subunit.</text>
</comment>
<keyword evidence="9 18" id="KW-0630">Potassium</keyword>
<evidence type="ECO:0000256" key="15">
    <source>
        <dbReference type="ARBA" id="ARBA00048238"/>
    </source>
</evidence>
<comment type="catalytic activity">
    <reaction evidence="1 18 19">
        <text>(6R)-NADHX = (6S)-NADHX</text>
        <dbReference type="Rhea" id="RHEA:32215"/>
        <dbReference type="ChEBI" id="CHEBI:64074"/>
        <dbReference type="ChEBI" id="CHEBI:64075"/>
        <dbReference type="EC" id="5.1.99.6"/>
    </reaction>
</comment>
<feature type="binding site" evidence="18">
    <location>
        <begin position="122"/>
        <end position="128"/>
    </location>
    <ligand>
        <name>(6S)-NADPHX</name>
        <dbReference type="ChEBI" id="CHEBI:64076"/>
    </ligand>
</feature>
<evidence type="ECO:0000256" key="10">
    <source>
        <dbReference type="ARBA" id="ARBA00023027"/>
    </source>
</evidence>
<comment type="catalytic activity">
    <reaction evidence="2 18 19">
        <text>(6R)-NADPHX = (6S)-NADPHX</text>
        <dbReference type="Rhea" id="RHEA:32227"/>
        <dbReference type="ChEBI" id="CHEBI:64076"/>
        <dbReference type="ChEBI" id="CHEBI:64077"/>
        <dbReference type="EC" id="5.1.99.6"/>
    </reaction>
</comment>
<name>A0A150L9F3_9BACI</name>
<comment type="similarity">
    <text evidence="17">Belongs to the NnrD/CARKD family.</text>
</comment>
<comment type="function">
    <text evidence="17">Catalyzes the dehydration of the S-form of NAD(P)HX at the expense of ADP, which is converted to AMP. Together with NAD(P)HX epimerase, which catalyzes the epimerization of the S- and R-forms, the enzyme allows the repair of both epimers of NAD(P)HX, a damaged form of NAD(P)H that is a result of enzymatic or heat-dependent hydration.</text>
</comment>
<dbReference type="EC" id="4.2.1.136" evidence="19"/>
<dbReference type="RefSeq" id="WP_061570029.1">
    <property type="nucleotide sequence ID" value="NZ_LQYT01000133.1"/>
</dbReference>
<keyword evidence="12 17" id="KW-0456">Lyase</keyword>
<dbReference type="InterPro" id="IPR000631">
    <property type="entry name" value="CARKD"/>
</dbReference>
<feature type="binding site" evidence="18">
    <location>
        <begin position="56"/>
        <end position="60"/>
    </location>
    <ligand>
        <name>(6S)-NADPHX</name>
        <dbReference type="ChEBI" id="CHEBI:64076"/>
    </ligand>
</feature>
<dbReference type="AlphaFoldDB" id="A0A150L9F3"/>
<dbReference type="PANTHER" id="PTHR12592">
    <property type="entry name" value="ATP-DEPENDENT (S)-NAD(P)H-HYDRATE DEHYDRATASE FAMILY MEMBER"/>
    <property type="match status" value="1"/>
</dbReference>
<dbReference type="EC" id="5.1.99.6" evidence="19"/>
<comment type="cofactor">
    <cofactor evidence="17">
        <name>Mg(2+)</name>
        <dbReference type="ChEBI" id="CHEBI:18420"/>
    </cofactor>
</comment>
<comment type="subunit">
    <text evidence="17">Homotetramer.</text>
</comment>
<comment type="function">
    <text evidence="14 19">Bifunctional enzyme that catalyzes the epimerization of the S- and R-forms of NAD(P)HX and the dehydration of the S-form of NAD(P)HX at the expense of ADP, which is converted to AMP. This allows the repair of both epimers of NAD(P)HX, a damaged form of NAD(P)H that is a result of enzymatic or heat-dependent hydration.</text>
</comment>
<dbReference type="CDD" id="cd01171">
    <property type="entry name" value="YXKO-related"/>
    <property type="match status" value="1"/>
</dbReference>
<dbReference type="SUPFAM" id="SSF64153">
    <property type="entry name" value="YjeF N-terminal domain-like"/>
    <property type="match status" value="1"/>
</dbReference>
<feature type="binding site" evidence="18">
    <location>
        <position position="154"/>
    </location>
    <ligand>
        <name>K(+)</name>
        <dbReference type="ChEBI" id="CHEBI:29103"/>
    </ligand>
</feature>
<keyword evidence="11 18" id="KW-0413">Isomerase</keyword>
<evidence type="ECO:0000313" key="22">
    <source>
        <dbReference type="EMBL" id="KYD08968.1"/>
    </source>
</evidence>
<protein>
    <recommendedName>
        <fullName evidence="19">Bifunctional NAD(P)H-hydrate repair enzyme</fullName>
    </recommendedName>
    <alternativeName>
        <fullName evidence="19">Nicotinamide nucleotide repair protein</fullName>
    </alternativeName>
    <domain>
        <recommendedName>
            <fullName evidence="19">ADP-dependent (S)-NAD(P)H-hydrate dehydratase</fullName>
            <ecNumber evidence="19">4.2.1.136</ecNumber>
        </recommendedName>
        <alternativeName>
            <fullName evidence="19">ADP-dependent NAD(P)HX dehydratase</fullName>
        </alternativeName>
    </domain>
    <domain>
        <recommendedName>
            <fullName evidence="19">NAD(P)H-hydrate epimerase</fullName>
            <ecNumber evidence="19">5.1.99.6</ecNumber>
        </recommendedName>
    </domain>
</protein>
<evidence type="ECO:0000256" key="16">
    <source>
        <dbReference type="ARBA" id="ARBA00049209"/>
    </source>
</evidence>
<comment type="catalytic activity">
    <reaction evidence="15 17 19">
        <text>(6S)-NADHX + ADP = AMP + phosphate + NADH + H(+)</text>
        <dbReference type="Rhea" id="RHEA:32223"/>
        <dbReference type="ChEBI" id="CHEBI:15378"/>
        <dbReference type="ChEBI" id="CHEBI:43474"/>
        <dbReference type="ChEBI" id="CHEBI:57945"/>
        <dbReference type="ChEBI" id="CHEBI:64074"/>
        <dbReference type="ChEBI" id="CHEBI:456215"/>
        <dbReference type="ChEBI" id="CHEBI:456216"/>
        <dbReference type="EC" id="4.2.1.136"/>
    </reaction>
</comment>
<feature type="domain" description="YjeF C-terminal" evidence="20">
    <location>
        <begin position="211"/>
        <end position="479"/>
    </location>
</feature>
<comment type="function">
    <text evidence="18">Catalyzes the epimerization of the S- and R-forms of NAD(P)HX, a damaged form of NAD(P)H that is a result of enzymatic or heat-dependent hydration. This is a prerequisite for the S-specific NAD(P)H-hydrate dehydratase to allow the repair of both epimers of NAD(P)HX.</text>
</comment>
<evidence type="ECO:0000256" key="19">
    <source>
        <dbReference type="PIRNR" id="PIRNR017184"/>
    </source>
</evidence>
<dbReference type="Pfam" id="PF03853">
    <property type="entry name" value="YjeF_N"/>
    <property type="match status" value="1"/>
</dbReference>
<dbReference type="InterPro" id="IPR029056">
    <property type="entry name" value="Ribokinase-like"/>
</dbReference>
<dbReference type="GO" id="GO:0046496">
    <property type="term" value="P:nicotinamide nucleotide metabolic process"/>
    <property type="evidence" value="ECO:0007669"/>
    <property type="project" value="UniProtKB-UniRule"/>
</dbReference>
<dbReference type="HAMAP" id="MF_01966">
    <property type="entry name" value="NADHX_epimerase"/>
    <property type="match status" value="1"/>
</dbReference>
<keyword evidence="13" id="KW-0511">Multifunctional enzyme</keyword>
<dbReference type="Pfam" id="PF01256">
    <property type="entry name" value="Carb_kinase"/>
    <property type="match status" value="1"/>
</dbReference>
<keyword evidence="5 18" id="KW-0479">Metal-binding</keyword>
<feature type="binding site" evidence="17">
    <location>
        <position position="420"/>
    </location>
    <ligand>
        <name>(6S)-NADPHX</name>
        <dbReference type="ChEBI" id="CHEBI:64076"/>
    </ligand>
</feature>
<comment type="catalytic activity">
    <reaction evidence="16 17 19">
        <text>(6S)-NADPHX + ADP = AMP + phosphate + NADPH + H(+)</text>
        <dbReference type="Rhea" id="RHEA:32235"/>
        <dbReference type="ChEBI" id="CHEBI:15378"/>
        <dbReference type="ChEBI" id="CHEBI:43474"/>
        <dbReference type="ChEBI" id="CHEBI:57783"/>
        <dbReference type="ChEBI" id="CHEBI:64076"/>
        <dbReference type="ChEBI" id="CHEBI:456215"/>
        <dbReference type="ChEBI" id="CHEBI:456216"/>
        <dbReference type="EC" id="4.2.1.136"/>
    </reaction>
</comment>
<evidence type="ECO:0000256" key="8">
    <source>
        <dbReference type="ARBA" id="ARBA00022857"/>
    </source>
</evidence>
<evidence type="ECO:0000256" key="11">
    <source>
        <dbReference type="ARBA" id="ARBA00023235"/>
    </source>
</evidence>
<dbReference type="GO" id="GO:0046872">
    <property type="term" value="F:metal ion binding"/>
    <property type="evidence" value="ECO:0007669"/>
    <property type="project" value="UniProtKB-UniRule"/>
</dbReference>
<comment type="caution">
    <text evidence="22">The sequence shown here is derived from an EMBL/GenBank/DDBJ whole genome shotgun (WGS) entry which is preliminary data.</text>
</comment>
<feature type="binding site" evidence="17">
    <location>
        <position position="419"/>
    </location>
    <ligand>
        <name>AMP</name>
        <dbReference type="ChEBI" id="CHEBI:456215"/>
    </ligand>
</feature>
<evidence type="ECO:0000256" key="2">
    <source>
        <dbReference type="ARBA" id="ARBA00000909"/>
    </source>
</evidence>
<dbReference type="Proteomes" id="UP000075683">
    <property type="component" value="Unassembled WGS sequence"/>
</dbReference>
<dbReference type="GO" id="GO:0005524">
    <property type="term" value="F:ATP binding"/>
    <property type="evidence" value="ECO:0007669"/>
    <property type="project" value="UniProtKB-UniRule"/>
</dbReference>
<reference evidence="22 23" key="1">
    <citation type="submission" date="2016-01" db="EMBL/GenBank/DDBJ databases">
        <title>Draft Genome Sequences of Seven Thermophilic Sporeformers Isolated from Foods.</title>
        <authorList>
            <person name="Berendsen E.M."/>
            <person name="Wells-Bennik M.H."/>
            <person name="Krawcyk A.O."/>
            <person name="De Jong A."/>
            <person name="Holsappel S."/>
            <person name="Eijlander R.T."/>
            <person name="Kuipers O.P."/>
        </authorList>
    </citation>
    <scope>NUCLEOTIDE SEQUENCE [LARGE SCALE GENOMIC DNA]</scope>
    <source>
        <strain evidence="22 23">B4135</strain>
    </source>
</reference>
<dbReference type="PANTHER" id="PTHR12592:SF0">
    <property type="entry name" value="ATP-DEPENDENT (S)-NAD(P)H-HYDRATE DEHYDRATASE"/>
    <property type="match status" value="1"/>
</dbReference>
<evidence type="ECO:0000256" key="18">
    <source>
        <dbReference type="HAMAP-Rule" id="MF_01966"/>
    </source>
</evidence>
<dbReference type="GO" id="GO:0052856">
    <property type="term" value="F:NAD(P)HX epimerase activity"/>
    <property type="evidence" value="ECO:0007669"/>
    <property type="project" value="UniProtKB-UniRule"/>
</dbReference>
<comment type="similarity">
    <text evidence="3 19">In the N-terminal section; belongs to the NnrE/AIBP family.</text>
</comment>
<dbReference type="Gene3D" id="3.40.50.10260">
    <property type="entry name" value="YjeF N-terminal domain"/>
    <property type="match status" value="1"/>
</dbReference>
<dbReference type="NCBIfam" id="TIGR00197">
    <property type="entry name" value="yjeF_nterm"/>
    <property type="match status" value="1"/>
</dbReference>
<feature type="binding site" evidence="17">
    <location>
        <begin position="390"/>
        <end position="394"/>
    </location>
    <ligand>
        <name>AMP</name>
        <dbReference type="ChEBI" id="CHEBI:456215"/>
    </ligand>
</feature>
<evidence type="ECO:0000259" key="20">
    <source>
        <dbReference type="PROSITE" id="PS51383"/>
    </source>
</evidence>
<feature type="binding site" evidence="17">
    <location>
        <position position="353"/>
    </location>
    <ligand>
        <name>(6S)-NADPHX</name>
        <dbReference type="ChEBI" id="CHEBI:64076"/>
    </ligand>
</feature>
<dbReference type="GO" id="GO:0052855">
    <property type="term" value="F:ADP-dependent NAD(P)H-hydrate dehydratase activity"/>
    <property type="evidence" value="ECO:0007669"/>
    <property type="project" value="UniProtKB-UniRule"/>
</dbReference>
<evidence type="ECO:0000256" key="17">
    <source>
        <dbReference type="HAMAP-Rule" id="MF_01965"/>
    </source>
</evidence>
<feature type="binding site" evidence="17">
    <location>
        <position position="308"/>
    </location>
    <ligand>
        <name>(6S)-NADPHX</name>
        <dbReference type="ChEBI" id="CHEBI:64076"/>
    </ligand>
</feature>
<evidence type="ECO:0000256" key="4">
    <source>
        <dbReference type="ARBA" id="ARBA00009524"/>
    </source>
</evidence>
<dbReference type="OrthoDB" id="9806925at2"/>
<comment type="caution">
    <text evidence="17">Lacks conserved residue(s) required for the propagation of feature annotation.</text>
</comment>
<dbReference type="InterPro" id="IPR036652">
    <property type="entry name" value="YjeF_N_dom_sf"/>
</dbReference>